<dbReference type="InterPro" id="IPR036515">
    <property type="entry name" value="Transposase_17_sf"/>
</dbReference>
<dbReference type="GO" id="GO:0006270">
    <property type="term" value="P:DNA replication initiation"/>
    <property type="evidence" value="ECO:0007669"/>
    <property type="project" value="InterPro"/>
</dbReference>
<sequence>MTFPQRSPQKALNLCSLRWFGACSCKPTPRGLPSSLVQLHTFYIFKMRSWRTTSYVNRRRRKNGHLFQGRFKAIPVDRDSYLLELSRYIHLNPVRAEMVEKPEDYPYGSYRDYILKGGDGDLVYKDLILKMISQNSNGARRYKAFVEKAITEKQENPFKDIYAGAILGNKFFIKEALGKLKDGVIQRKEISYRKELDSVFSAEVIIKTIADYFKVRDDEILKDKGDYRKISIYFIKRKTSLSNLQIGEIFGGLSYSAVAKINERFKKIVGRSKSLKRDIDRISSKRSHVKG</sequence>
<dbReference type="InterPro" id="IPR010921">
    <property type="entry name" value="Trp_repressor/repl_initiator"/>
</dbReference>
<protein>
    <recommendedName>
        <fullName evidence="1">Chromosomal replication initiator DnaA C-terminal domain-containing protein</fullName>
    </recommendedName>
</protein>
<name>A0A445MZ08_9BACT</name>
<dbReference type="SMART" id="SM00760">
    <property type="entry name" value="Bac_DnaA_C"/>
    <property type="match status" value="1"/>
</dbReference>
<dbReference type="SUPFAM" id="SSF143422">
    <property type="entry name" value="Transposase IS200-like"/>
    <property type="match status" value="1"/>
</dbReference>
<proteinExistence type="predicted"/>
<reference evidence="2" key="1">
    <citation type="submission" date="2018-01" db="EMBL/GenBank/DDBJ databases">
        <authorList>
            <person name="Regsiter A."/>
            <person name="William W."/>
        </authorList>
    </citation>
    <scope>NUCLEOTIDE SEQUENCE</scope>
    <source>
        <strain evidence="2">TRIP AH-1</strain>
    </source>
</reference>
<organism evidence="2">
    <name type="scientific">uncultured Desulfobacterium sp</name>
    <dbReference type="NCBI Taxonomy" id="201089"/>
    <lineage>
        <taxon>Bacteria</taxon>
        <taxon>Pseudomonadati</taxon>
        <taxon>Thermodesulfobacteriota</taxon>
        <taxon>Desulfobacteria</taxon>
        <taxon>Desulfobacterales</taxon>
        <taxon>Desulfobacteriaceae</taxon>
        <taxon>Desulfobacterium</taxon>
        <taxon>environmental samples</taxon>
    </lineage>
</organism>
<feature type="domain" description="Chromosomal replication initiator DnaA C-terminal" evidence="1">
    <location>
        <begin position="201"/>
        <end position="261"/>
    </location>
</feature>
<dbReference type="GO" id="GO:0006313">
    <property type="term" value="P:DNA transposition"/>
    <property type="evidence" value="ECO:0007669"/>
    <property type="project" value="InterPro"/>
</dbReference>
<gene>
    <name evidence="2" type="ORF">PITCH_A300008</name>
</gene>
<dbReference type="AlphaFoldDB" id="A0A445MZ08"/>
<dbReference type="InterPro" id="IPR013159">
    <property type="entry name" value="DnaA_C"/>
</dbReference>
<dbReference type="GO" id="GO:0005524">
    <property type="term" value="F:ATP binding"/>
    <property type="evidence" value="ECO:0007669"/>
    <property type="project" value="InterPro"/>
</dbReference>
<dbReference type="PANTHER" id="PTHR34322:SF2">
    <property type="entry name" value="TRANSPOSASE IS200-LIKE DOMAIN-CONTAINING PROTEIN"/>
    <property type="match status" value="1"/>
</dbReference>
<evidence type="ECO:0000259" key="1">
    <source>
        <dbReference type="SMART" id="SM00760"/>
    </source>
</evidence>
<dbReference type="SUPFAM" id="SSF48295">
    <property type="entry name" value="TrpR-like"/>
    <property type="match status" value="1"/>
</dbReference>
<dbReference type="Gene3D" id="3.30.70.1290">
    <property type="entry name" value="Transposase IS200-like"/>
    <property type="match status" value="1"/>
</dbReference>
<dbReference type="GO" id="GO:0004803">
    <property type="term" value="F:transposase activity"/>
    <property type="evidence" value="ECO:0007669"/>
    <property type="project" value="InterPro"/>
</dbReference>
<dbReference type="GO" id="GO:0043565">
    <property type="term" value="F:sequence-specific DNA binding"/>
    <property type="evidence" value="ECO:0007669"/>
    <property type="project" value="InterPro"/>
</dbReference>
<dbReference type="PANTHER" id="PTHR34322">
    <property type="entry name" value="TRANSPOSASE, Y1_TNP DOMAIN-CONTAINING"/>
    <property type="match status" value="1"/>
</dbReference>
<dbReference type="GO" id="GO:0006275">
    <property type="term" value="P:regulation of DNA replication"/>
    <property type="evidence" value="ECO:0007669"/>
    <property type="project" value="InterPro"/>
</dbReference>
<dbReference type="EMBL" id="OJIN01000171">
    <property type="protein sequence ID" value="SPD74705.1"/>
    <property type="molecule type" value="Genomic_DNA"/>
</dbReference>
<evidence type="ECO:0000313" key="2">
    <source>
        <dbReference type="EMBL" id="SPD74705.1"/>
    </source>
</evidence>
<dbReference type="Gene3D" id="1.10.1750.10">
    <property type="match status" value="1"/>
</dbReference>
<accession>A0A445MZ08</accession>
<dbReference type="CDD" id="cd06571">
    <property type="entry name" value="Bac_DnaA_C"/>
    <property type="match status" value="1"/>
</dbReference>